<dbReference type="PROSITE" id="PS51480">
    <property type="entry name" value="DHAL"/>
    <property type="match status" value="1"/>
</dbReference>
<dbReference type="GO" id="GO:0019563">
    <property type="term" value="P:glycerol catabolic process"/>
    <property type="evidence" value="ECO:0007669"/>
    <property type="project" value="TreeGrafter"/>
</dbReference>
<organism evidence="7 8">
    <name type="scientific">Paraburkholderia phenazinium</name>
    <dbReference type="NCBI Taxonomy" id="60549"/>
    <lineage>
        <taxon>Bacteria</taxon>
        <taxon>Pseudomonadati</taxon>
        <taxon>Pseudomonadota</taxon>
        <taxon>Betaproteobacteria</taxon>
        <taxon>Burkholderiales</taxon>
        <taxon>Burkholderiaceae</taxon>
        <taxon>Paraburkholderia</taxon>
    </lineage>
</organism>
<evidence type="ECO:0000313" key="7">
    <source>
        <dbReference type="EMBL" id="SDG10816.1"/>
    </source>
</evidence>
<dbReference type="NCBIfam" id="TIGR02365">
    <property type="entry name" value="dha_L_ycgS"/>
    <property type="match status" value="1"/>
</dbReference>
<dbReference type="PANTHER" id="PTHR28629:SF4">
    <property type="entry name" value="TRIOKINASE_FMN CYCLASE"/>
    <property type="match status" value="1"/>
</dbReference>
<sequence length="597" mass="60713">MFATVSSQSRNPSRKGLLAKSPRLLRKLAHMKKLINDVSAVVPEMLDGLAALNPGLSLLQGGTIIVRADGEAAARRGEVALISGGGAGHEPAHAGYVGHGMLSAAVAGEVFTSPSTDAVLDAIRAVAGPAGVLLIVKNYTGDRFNFGLAAEIARAEGIAVEMVIVADDVALSASGDHAGRRGLAGTVLVHKIAGAAAAEGRPLSEVAQAAREAAAMLGTMGVALTPCTVPAAGKAGFELGDGEIEWGLGIHGEPGVERGALEPANAIVARLLAKIVDDLALRADERVALLVNNLGGTPPSELNIVAASALRYLAGRRIAVERAWAGTFLSALEMAGVSLTLLRLDDQRLAWLDAAAHTSAWPALSGRVTPAQIKEAPVAPGETHAARLGRQAPLRRVIEAVCARLIDAESLLTEMDQRVGDGDLGISLARGARGILQELDSYPGEAAPGAVLRAMSATVRRVVGGTSGPLYAVMLLRAGSVLDQAGGASAQRWADAFSAGVTALMELGGAHAGDRTMVDALLPAADALQAALAQAANPDEALLAAVDAATTGASQTAAMKPRLGRSSYVGGRALGFADPGAHAVGLWLAAVRAALRD</sequence>
<dbReference type="AlphaFoldDB" id="A0A1G7RJ42"/>
<feature type="domain" description="DhaK" evidence="6">
    <location>
        <begin position="37"/>
        <end position="361"/>
    </location>
</feature>
<dbReference type="Gene3D" id="1.25.40.340">
    <property type="match status" value="1"/>
</dbReference>
<dbReference type="GO" id="GO:0005829">
    <property type="term" value="C:cytosol"/>
    <property type="evidence" value="ECO:0007669"/>
    <property type="project" value="TreeGrafter"/>
</dbReference>
<reference evidence="7 8" key="1">
    <citation type="submission" date="2016-10" db="EMBL/GenBank/DDBJ databases">
        <authorList>
            <person name="de Groot N.N."/>
        </authorList>
    </citation>
    <scope>NUCLEOTIDE SEQUENCE [LARGE SCALE GENOMIC DNA]</scope>
    <source>
        <strain evidence="7 8">LMG 2247</strain>
    </source>
</reference>
<dbReference type="FunFam" id="3.30.1180.20:FF:000001">
    <property type="entry name" value="Dihydroxyacetone kinase 1"/>
    <property type="match status" value="1"/>
</dbReference>
<gene>
    <name evidence="7" type="ORF">SAMN05216466_102131</name>
</gene>
<dbReference type="Pfam" id="PF02733">
    <property type="entry name" value="Dak1"/>
    <property type="match status" value="1"/>
</dbReference>
<dbReference type="EMBL" id="FNCJ01000002">
    <property type="protein sequence ID" value="SDG10816.1"/>
    <property type="molecule type" value="Genomic_DNA"/>
</dbReference>
<dbReference type="SUPFAM" id="SSF101473">
    <property type="entry name" value="DhaL-like"/>
    <property type="match status" value="1"/>
</dbReference>
<dbReference type="NCBIfam" id="NF011049">
    <property type="entry name" value="PRK14479.1"/>
    <property type="match status" value="1"/>
</dbReference>
<proteinExistence type="predicted"/>
<dbReference type="SUPFAM" id="SSF82549">
    <property type="entry name" value="DAK1/DegV-like"/>
    <property type="match status" value="1"/>
</dbReference>
<dbReference type="SMART" id="SM01120">
    <property type="entry name" value="Dak2"/>
    <property type="match status" value="1"/>
</dbReference>
<dbReference type="GO" id="GO:0004371">
    <property type="term" value="F:glycerone kinase activity"/>
    <property type="evidence" value="ECO:0007669"/>
    <property type="project" value="InterPro"/>
</dbReference>
<name>A0A1G7RJ42_9BURK</name>
<dbReference type="FunFam" id="1.25.40.340:FF:000002">
    <property type="entry name" value="Dihydroxyacetone kinase, L subunit"/>
    <property type="match status" value="1"/>
</dbReference>
<feature type="domain" description="DhaL" evidence="5">
    <location>
        <begin position="392"/>
        <end position="593"/>
    </location>
</feature>
<dbReference type="Gene3D" id="3.40.50.10440">
    <property type="entry name" value="Dihydroxyacetone kinase, domain 1"/>
    <property type="match status" value="1"/>
</dbReference>
<protein>
    <submittedName>
        <fullName evidence="7">Homodimeric dihydroxyacetone kinase</fullName>
    </submittedName>
</protein>
<keyword evidence="2" id="KW-0547">Nucleotide-binding</keyword>
<dbReference type="Gene3D" id="3.30.1180.20">
    <property type="entry name" value="Dihydroxyacetone kinase, domain 2"/>
    <property type="match status" value="1"/>
</dbReference>
<evidence type="ECO:0000313" key="8">
    <source>
        <dbReference type="Proteomes" id="UP000199706"/>
    </source>
</evidence>
<evidence type="ECO:0000256" key="2">
    <source>
        <dbReference type="ARBA" id="ARBA00022741"/>
    </source>
</evidence>
<accession>A0A1G7RJ42</accession>
<dbReference type="PROSITE" id="PS51481">
    <property type="entry name" value="DHAK"/>
    <property type="match status" value="1"/>
</dbReference>
<dbReference type="Proteomes" id="UP000199706">
    <property type="component" value="Unassembled WGS sequence"/>
</dbReference>
<dbReference type="InterPro" id="IPR004006">
    <property type="entry name" value="DhaK_dom"/>
</dbReference>
<keyword evidence="1" id="KW-0808">Transferase</keyword>
<evidence type="ECO:0000259" key="6">
    <source>
        <dbReference type="PROSITE" id="PS51481"/>
    </source>
</evidence>
<dbReference type="GO" id="GO:0005524">
    <property type="term" value="F:ATP binding"/>
    <property type="evidence" value="ECO:0007669"/>
    <property type="project" value="UniProtKB-KW"/>
</dbReference>
<evidence type="ECO:0000256" key="1">
    <source>
        <dbReference type="ARBA" id="ARBA00022679"/>
    </source>
</evidence>
<dbReference type="Pfam" id="PF02734">
    <property type="entry name" value="Dak2"/>
    <property type="match status" value="1"/>
</dbReference>
<dbReference type="InterPro" id="IPR050861">
    <property type="entry name" value="Dihydroxyacetone_Kinase"/>
</dbReference>
<evidence type="ECO:0000256" key="4">
    <source>
        <dbReference type="ARBA" id="ARBA00022840"/>
    </source>
</evidence>
<dbReference type="InterPro" id="IPR012737">
    <property type="entry name" value="DhaK_L_YcgS"/>
</dbReference>
<dbReference type="FunFam" id="3.40.50.10440:FF:000001">
    <property type="entry name" value="Dihydroxyacetone kinase, DhaK subunit"/>
    <property type="match status" value="1"/>
</dbReference>
<dbReference type="PANTHER" id="PTHR28629">
    <property type="entry name" value="TRIOKINASE/FMN CYCLASE"/>
    <property type="match status" value="1"/>
</dbReference>
<dbReference type="InterPro" id="IPR036117">
    <property type="entry name" value="DhaL_dom_sf"/>
</dbReference>
<keyword evidence="3 7" id="KW-0418">Kinase</keyword>
<keyword evidence="4" id="KW-0067">ATP-binding</keyword>
<dbReference type="InterPro" id="IPR004007">
    <property type="entry name" value="DhaL_dom"/>
</dbReference>
<evidence type="ECO:0000259" key="5">
    <source>
        <dbReference type="PROSITE" id="PS51480"/>
    </source>
</evidence>
<evidence type="ECO:0000256" key="3">
    <source>
        <dbReference type="ARBA" id="ARBA00022777"/>
    </source>
</evidence>